<accession>A0A2R5GEI9</accession>
<sequence length="520" mass="56085">MLGEPKVRDIELNELAVEDRGGARGGERDDDGGFRPVSARSNEGEDGSGGDENGMVGVTHNGPNADALGADQDEGGDDDEVIPGNSGKLGACFNFVNSIVGAGVIGLPFAVAECGFVMGFLLLLVVAYFTHFSVNTLVQLGVLVKERSYEGLCRHCFGKAGFAVVSLFMAIFAFGAMCAYLVIVGDTIPVVLDHLFGVQSDRRLVVFLFALVIILPLSLLRDMAALSWSSSLSITADGIIVLLVIARAAYGVSEWPEADRGPIEPEFTFANSSIFAGFGAISFAYVCQHSSFIVFNTLKVPTTREWDRVNTGAVSTAMIMSVLLSLAGYLAFFNQTLPNILNNFPCNDNVSNVARFLLALTMVFTFPMENFVARHSLFAIYHGFSPTLKGSRRMSSAWHFGLTLGLWGVATIIGVAVTDLGIIIELTGALSASMLGFILPAMCHFKVHSLRITWNKSIKAWDKDHPFYRTTLSGRLAALRDFWVPLFMLVVGIVAMIAGTYTAVRDSFEGGATENCVRTE</sequence>
<feature type="transmembrane region" description="Helical" evidence="9">
    <location>
        <begin position="117"/>
        <end position="144"/>
    </location>
</feature>
<feature type="transmembrane region" description="Helical" evidence="9">
    <location>
        <begin position="353"/>
        <end position="373"/>
    </location>
</feature>
<dbReference type="Proteomes" id="UP000241890">
    <property type="component" value="Unassembled WGS sequence"/>
</dbReference>
<dbReference type="InParanoid" id="A0A2R5GEI9"/>
<feature type="transmembrane region" description="Helical" evidence="9">
    <location>
        <begin position="310"/>
        <end position="333"/>
    </location>
</feature>
<comment type="caution">
    <text evidence="11">The sequence shown here is derived from an EMBL/GenBank/DDBJ whole genome shotgun (WGS) entry which is preliminary data.</text>
</comment>
<evidence type="ECO:0000259" key="10">
    <source>
        <dbReference type="Pfam" id="PF01490"/>
    </source>
</evidence>
<keyword evidence="7 9" id="KW-0472">Membrane</keyword>
<dbReference type="PANTHER" id="PTHR22950:SF458">
    <property type="entry name" value="SODIUM-COUPLED NEUTRAL AMINO ACID TRANSPORTER 11-RELATED"/>
    <property type="match status" value="1"/>
</dbReference>
<evidence type="ECO:0000256" key="6">
    <source>
        <dbReference type="ARBA" id="ARBA00022989"/>
    </source>
</evidence>
<feature type="transmembrane region" description="Helical" evidence="9">
    <location>
        <begin position="91"/>
        <end position="111"/>
    </location>
</feature>
<evidence type="ECO:0000256" key="3">
    <source>
        <dbReference type="ARBA" id="ARBA00022448"/>
    </source>
</evidence>
<feature type="compositionally biased region" description="Basic and acidic residues" evidence="8">
    <location>
        <begin position="1"/>
        <end position="33"/>
    </location>
</feature>
<keyword evidence="12" id="KW-1185">Reference proteome</keyword>
<keyword evidence="6 9" id="KW-1133">Transmembrane helix</keyword>
<feature type="region of interest" description="Disordered" evidence="8">
    <location>
        <begin position="1"/>
        <end position="78"/>
    </location>
</feature>
<gene>
    <name evidence="11" type="ORF">FCC1311_032562</name>
</gene>
<feature type="transmembrane region" description="Helical" evidence="9">
    <location>
        <begin position="422"/>
        <end position="442"/>
    </location>
</feature>
<keyword evidence="4 9" id="KW-0812">Transmembrane</keyword>
<evidence type="ECO:0000256" key="9">
    <source>
        <dbReference type="SAM" id="Phobius"/>
    </source>
</evidence>
<name>A0A2R5GEI9_9STRA</name>
<dbReference type="GO" id="GO:0015179">
    <property type="term" value="F:L-amino acid transmembrane transporter activity"/>
    <property type="evidence" value="ECO:0007669"/>
    <property type="project" value="TreeGrafter"/>
</dbReference>
<organism evidence="11 12">
    <name type="scientific">Hondaea fermentalgiana</name>
    <dbReference type="NCBI Taxonomy" id="2315210"/>
    <lineage>
        <taxon>Eukaryota</taxon>
        <taxon>Sar</taxon>
        <taxon>Stramenopiles</taxon>
        <taxon>Bigyra</taxon>
        <taxon>Labyrinthulomycetes</taxon>
        <taxon>Thraustochytrida</taxon>
        <taxon>Thraustochytriidae</taxon>
        <taxon>Hondaea</taxon>
    </lineage>
</organism>
<dbReference type="Pfam" id="PF01490">
    <property type="entry name" value="Aa_trans"/>
    <property type="match status" value="1"/>
</dbReference>
<comment type="subcellular location">
    <subcellularLocation>
        <location evidence="1">Membrane</location>
        <topology evidence="1">Multi-pass membrane protein</topology>
    </subcellularLocation>
</comment>
<dbReference type="EMBL" id="BEYU01000027">
    <property type="protein sequence ID" value="GBG27033.1"/>
    <property type="molecule type" value="Genomic_DNA"/>
</dbReference>
<evidence type="ECO:0000313" key="11">
    <source>
        <dbReference type="EMBL" id="GBG27033.1"/>
    </source>
</evidence>
<evidence type="ECO:0000256" key="1">
    <source>
        <dbReference type="ARBA" id="ARBA00004141"/>
    </source>
</evidence>
<keyword evidence="3" id="KW-0813">Transport</keyword>
<feature type="domain" description="Amino acid transporter transmembrane" evidence="10">
    <location>
        <begin position="89"/>
        <end position="457"/>
    </location>
</feature>
<evidence type="ECO:0000256" key="7">
    <source>
        <dbReference type="ARBA" id="ARBA00023136"/>
    </source>
</evidence>
<evidence type="ECO:0000256" key="2">
    <source>
        <dbReference type="ARBA" id="ARBA00008066"/>
    </source>
</evidence>
<evidence type="ECO:0000256" key="5">
    <source>
        <dbReference type="ARBA" id="ARBA00022970"/>
    </source>
</evidence>
<evidence type="ECO:0000313" key="12">
    <source>
        <dbReference type="Proteomes" id="UP000241890"/>
    </source>
</evidence>
<feature type="transmembrane region" description="Helical" evidence="9">
    <location>
        <begin position="394"/>
        <end position="416"/>
    </location>
</feature>
<feature type="transmembrane region" description="Helical" evidence="9">
    <location>
        <begin position="203"/>
        <end position="220"/>
    </location>
</feature>
<comment type="similarity">
    <text evidence="2">Belongs to the amino acid/polyamine transporter 2 family.</text>
</comment>
<evidence type="ECO:0000256" key="8">
    <source>
        <dbReference type="SAM" id="MobiDB-lite"/>
    </source>
</evidence>
<feature type="transmembrane region" description="Helical" evidence="9">
    <location>
        <begin position="232"/>
        <end position="253"/>
    </location>
</feature>
<feature type="transmembrane region" description="Helical" evidence="9">
    <location>
        <begin position="273"/>
        <end position="298"/>
    </location>
</feature>
<reference evidence="11 12" key="1">
    <citation type="submission" date="2017-12" db="EMBL/GenBank/DDBJ databases">
        <title>Sequencing, de novo assembly and annotation of complete genome of a new Thraustochytrid species, strain FCC1311.</title>
        <authorList>
            <person name="Sedici K."/>
            <person name="Godart F."/>
            <person name="Aiese Cigliano R."/>
            <person name="Sanseverino W."/>
            <person name="Barakat M."/>
            <person name="Ortet P."/>
            <person name="Marechal E."/>
            <person name="Cagnac O."/>
            <person name="Amato A."/>
        </authorList>
    </citation>
    <scope>NUCLEOTIDE SEQUENCE [LARGE SCALE GENOMIC DNA]</scope>
</reference>
<dbReference type="PANTHER" id="PTHR22950">
    <property type="entry name" value="AMINO ACID TRANSPORTER"/>
    <property type="match status" value="1"/>
</dbReference>
<keyword evidence="5" id="KW-0029">Amino-acid transport</keyword>
<protein>
    <submittedName>
        <fullName evidence="11">Amino acid transporter, putative</fullName>
    </submittedName>
</protein>
<dbReference type="GO" id="GO:0016020">
    <property type="term" value="C:membrane"/>
    <property type="evidence" value="ECO:0007669"/>
    <property type="project" value="UniProtKB-SubCell"/>
</dbReference>
<feature type="transmembrane region" description="Helical" evidence="9">
    <location>
        <begin position="156"/>
        <end position="183"/>
    </location>
</feature>
<dbReference type="OrthoDB" id="28208at2759"/>
<dbReference type="AlphaFoldDB" id="A0A2R5GEI9"/>
<evidence type="ECO:0000256" key="4">
    <source>
        <dbReference type="ARBA" id="ARBA00022692"/>
    </source>
</evidence>
<proteinExistence type="inferred from homology"/>
<dbReference type="InterPro" id="IPR013057">
    <property type="entry name" value="AA_transpt_TM"/>
</dbReference>
<feature type="transmembrane region" description="Helical" evidence="9">
    <location>
        <begin position="482"/>
        <end position="504"/>
    </location>
</feature>
<dbReference type="FunCoup" id="A0A2R5GEI9">
    <property type="interactions" value="1"/>
</dbReference>